<dbReference type="GO" id="GO:0003700">
    <property type="term" value="F:DNA-binding transcription factor activity"/>
    <property type="evidence" value="ECO:0007669"/>
    <property type="project" value="InterPro"/>
</dbReference>
<protein>
    <recommendedName>
        <fullName evidence="5">HTH merR-type domain-containing protein</fullName>
    </recommendedName>
</protein>
<dbReference type="PANTHER" id="PTHR30204:SF69">
    <property type="entry name" value="MERR-FAMILY TRANSCRIPTIONAL REGULATOR"/>
    <property type="match status" value="1"/>
</dbReference>
<dbReference type="Gene3D" id="1.10.1660.10">
    <property type="match status" value="1"/>
</dbReference>
<evidence type="ECO:0000313" key="6">
    <source>
        <dbReference type="EMBL" id="GAE01355.1"/>
    </source>
</evidence>
<organism evidence="6">
    <name type="scientific">Clostridium botulinum B str. Osaka05</name>
    <dbReference type="NCBI Taxonomy" id="1407017"/>
    <lineage>
        <taxon>Bacteria</taxon>
        <taxon>Bacillati</taxon>
        <taxon>Bacillota</taxon>
        <taxon>Clostridia</taxon>
        <taxon>Eubacteriales</taxon>
        <taxon>Clostridiaceae</taxon>
        <taxon>Clostridium</taxon>
    </lineage>
</organism>
<accession>A0A0S6U0H1</accession>
<dbReference type="InterPro" id="IPR011256">
    <property type="entry name" value="Reg_factor_effector_dom_sf"/>
</dbReference>
<feature type="domain" description="HTH merR-type" evidence="5">
    <location>
        <begin position="6"/>
        <end position="75"/>
    </location>
</feature>
<evidence type="ECO:0000256" key="2">
    <source>
        <dbReference type="ARBA" id="ARBA00023015"/>
    </source>
</evidence>
<dbReference type="EMBL" id="DF384213">
    <property type="protein sequence ID" value="GAE01355.1"/>
    <property type="molecule type" value="Genomic_DNA"/>
</dbReference>
<keyword evidence="4" id="KW-0804">Transcription</keyword>
<evidence type="ECO:0000256" key="1">
    <source>
        <dbReference type="ARBA" id="ARBA00022491"/>
    </source>
</evidence>
<dbReference type="Proteomes" id="UP000054164">
    <property type="component" value="Unassembled WGS sequence"/>
</dbReference>
<dbReference type="InterPro" id="IPR047057">
    <property type="entry name" value="MerR_fam"/>
</dbReference>
<dbReference type="InterPro" id="IPR000551">
    <property type="entry name" value="MerR-type_HTH_dom"/>
</dbReference>
<dbReference type="AlphaFoldDB" id="A0A0S6U0H1"/>
<dbReference type="RefSeq" id="WP_030033906.1">
    <property type="nucleotide sequence ID" value="NZ_DF384213.1"/>
</dbReference>
<dbReference type="InterPro" id="IPR009061">
    <property type="entry name" value="DNA-bd_dom_put_sf"/>
</dbReference>
<evidence type="ECO:0000256" key="4">
    <source>
        <dbReference type="ARBA" id="ARBA00023163"/>
    </source>
</evidence>
<evidence type="ECO:0000256" key="3">
    <source>
        <dbReference type="ARBA" id="ARBA00023125"/>
    </source>
</evidence>
<dbReference type="Pfam" id="PF13411">
    <property type="entry name" value="MerR_1"/>
    <property type="match status" value="1"/>
</dbReference>
<dbReference type="HOGENOM" id="CLU_065103_0_2_9"/>
<proteinExistence type="predicted"/>
<gene>
    <name evidence="6" type="ORF">CBO05C_1045</name>
</gene>
<dbReference type="SUPFAM" id="SSF46955">
    <property type="entry name" value="Putative DNA-binding domain"/>
    <property type="match status" value="1"/>
</dbReference>
<dbReference type="Gene3D" id="3.20.80.10">
    <property type="entry name" value="Regulatory factor, effector binding domain"/>
    <property type="match status" value="1"/>
</dbReference>
<keyword evidence="1" id="KW-0678">Repressor</keyword>
<keyword evidence="2" id="KW-0805">Transcription regulation</keyword>
<dbReference type="PANTHER" id="PTHR30204">
    <property type="entry name" value="REDOX-CYCLING DRUG-SENSING TRANSCRIPTIONAL ACTIVATOR SOXR"/>
    <property type="match status" value="1"/>
</dbReference>
<reference evidence="6" key="1">
    <citation type="submission" date="2013-10" db="EMBL/GenBank/DDBJ databases">
        <title>Draft genome sequence of Clostridium botulinum type B strain Osaka05.</title>
        <authorList>
            <person name="Sakaguchi Y."/>
            <person name="Hosomi K."/>
            <person name="Uchiyama J."/>
            <person name="Ogura Y."/>
            <person name="Sakaguchi M."/>
            <person name="Kohda T."/>
            <person name="Mukamoto M."/>
            <person name="Misawa N."/>
            <person name="Matsuzaki S."/>
            <person name="Hayashi T."/>
            <person name="Kozaki S."/>
        </authorList>
    </citation>
    <scope>NUCLEOTIDE SEQUENCE</scope>
    <source>
        <strain evidence="6">Osaka05</strain>
    </source>
</reference>
<name>A0A0S6U0H1_CLOBO</name>
<keyword evidence="3" id="KW-0238">DNA-binding</keyword>
<dbReference type="SUPFAM" id="SSF55136">
    <property type="entry name" value="Probable bacterial effector-binding domain"/>
    <property type="match status" value="1"/>
</dbReference>
<dbReference type="SMART" id="SM00422">
    <property type="entry name" value="HTH_MERR"/>
    <property type="match status" value="1"/>
</dbReference>
<sequence length="267" mass="31216">MKDKSYMTIKDFSRITGIKCETLRYYDKIGLFSPELRGDNGYRYYTQNQLTISYLIISLREVGISIDEIKKYIDIRTPEQMFSLFSKQKKYILTEIKKLNHTVAIMQSYIDIAKDAVKYEENSIHIEYKKKEPIFLSPIVSNNTLNDSIISFYNFAAENGIDVVGYPSGAVINTEGIESEEPLLVMQYYFKVGYDQNSYKPEGKYAVFYGRCAYGESDDFYKKLFTFIKENNLRICSNAYEEYPLNELTTKDEKQYCVKIEVMVEDI</sequence>
<dbReference type="PROSITE" id="PS50937">
    <property type="entry name" value="HTH_MERR_2"/>
    <property type="match status" value="1"/>
</dbReference>
<dbReference type="GO" id="GO:0003677">
    <property type="term" value="F:DNA binding"/>
    <property type="evidence" value="ECO:0007669"/>
    <property type="project" value="UniProtKB-KW"/>
</dbReference>
<evidence type="ECO:0000259" key="5">
    <source>
        <dbReference type="PROSITE" id="PS50937"/>
    </source>
</evidence>